<dbReference type="SUPFAM" id="SSF50939">
    <property type="entry name" value="Sialidases"/>
    <property type="match status" value="1"/>
</dbReference>
<dbReference type="OrthoDB" id="263988at2"/>
<dbReference type="InterPro" id="IPR036278">
    <property type="entry name" value="Sialidase_sf"/>
</dbReference>
<accession>A0A5C5XFG5</accession>
<comment type="caution">
    <text evidence="1">The sequence shown here is derived from an EMBL/GenBank/DDBJ whole genome shotgun (WGS) entry which is preliminary data.</text>
</comment>
<reference evidence="1 2" key="1">
    <citation type="submission" date="2019-02" db="EMBL/GenBank/DDBJ databases">
        <title>Deep-cultivation of Planctomycetes and their phenomic and genomic characterization uncovers novel biology.</title>
        <authorList>
            <person name="Wiegand S."/>
            <person name="Jogler M."/>
            <person name="Boedeker C."/>
            <person name="Pinto D."/>
            <person name="Vollmers J."/>
            <person name="Rivas-Marin E."/>
            <person name="Kohn T."/>
            <person name="Peeters S.H."/>
            <person name="Heuer A."/>
            <person name="Rast P."/>
            <person name="Oberbeckmann S."/>
            <person name="Bunk B."/>
            <person name="Jeske O."/>
            <person name="Meyerdierks A."/>
            <person name="Storesund J.E."/>
            <person name="Kallscheuer N."/>
            <person name="Luecker S."/>
            <person name="Lage O.M."/>
            <person name="Pohl T."/>
            <person name="Merkel B.J."/>
            <person name="Hornburger P."/>
            <person name="Mueller R.-W."/>
            <person name="Bruemmer F."/>
            <person name="Labrenz M."/>
            <person name="Spormann A.M."/>
            <person name="Op Den Camp H."/>
            <person name="Overmann J."/>
            <person name="Amann R."/>
            <person name="Jetten M.S.M."/>
            <person name="Mascher T."/>
            <person name="Medema M.H."/>
            <person name="Devos D.P."/>
            <person name="Kaster A.-K."/>
            <person name="Ovreas L."/>
            <person name="Rohde M."/>
            <person name="Galperin M.Y."/>
            <person name="Jogler C."/>
        </authorList>
    </citation>
    <scope>NUCLEOTIDE SEQUENCE [LARGE SCALE GENOMIC DNA]</scope>
    <source>
        <strain evidence="1 2">Pan54</strain>
    </source>
</reference>
<evidence type="ECO:0000313" key="2">
    <source>
        <dbReference type="Proteomes" id="UP000316095"/>
    </source>
</evidence>
<dbReference type="Proteomes" id="UP000316095">
    <property type="component" value="Unassembled WGS sequence"/>
</dbReference>
<name>A0A5C5XFG5_9PLAN</name>
<gene>
    <name evidence="1" type="ORF">Pan54_22700</name>
</gene>
<dbReference type="EMBL" id="SJPG01000001">
    <property type="protein sequence ID" value="TWT61534.1"/>
    <property type="molecule type" value="Genomic_DNA"/>
</dbReference>
<dbReference type="Gene3D" id="2.120.10.10">
    <property type="match status" value="1"/>
</dbReference>
<evidence type="ECO:0008006" key="3">
    <source>
        <dbReference type="Google" id="ProtNLM"/>
    </source>
</evidence>
<organism evidence="1 2">
    <name type="scientific">Rubinisphaera italica</name>
    <dbReference type="NCBI Taxonomy" id="2527969"/>
    <lineage>
        <taxon>Bacteria</taxon>
        <taxon>Pseudomonadati</taxon>
        <taxon>Planctomycetota</taxon>
        <taxon>Planctomycetia</taxon>
        <taxon>Planctomycetales</taxon>
        <taxon>Planctomycetaceae</taxon>
        <taxon>Rubinisphaera</taxon>
    </lineage>
</organism>
<evidence type="ECO:0000313" key="1">
    <source>
        <dbReference type="EMBL" id="TWT61534.1"/>
    </source>
</evidence>
<keyword evidence="2" id="KW-1185">Reference proteome</keyword>
<sequence length="418" mass="47616">MQLEQTLNRRHFLAAGGLAITSPLWAESTDKTSRLIKSIQQSTLWDNSDGKSTTWFHPRACMVPQDSAAPMALMTMQSITGSDYFGPVHWTSSDNLGQTWTEPKLVSRLGQRPVPEYKGLRQGVCDVVPEYHPQTKSVLALGHVVFYRGEKFSKQDQLSRYPIYSIRDASGNWSEARKLEWDDPRGSFIYTNNCGQRIVLPNGDILLAFTFGAESKNRSVAGVRCEYDGERLQILDVGPPLELNHGRGLLEPSVTQFQKQFYITIRAEDDRGYVSTSEDGLNWMPKKAWMWDNGEPLSMSTTQQHWLTHSEGLFLVYTRKMEVNRNVIRWRAPLLMARVDPQRMVLIRETEQVVHPLIGDGVKRPDEVPLMGNFHVTNASPHESWVTVGSWMPRRKAVGTVHLARIQWSQPNQLVQNQ</sequence>
<dbReference type="RefSeq" id="WP_146503512.1">
    <property type="nucleotide sequence ID" value="NZ_SJPG01000001.1"/>
</dbReference>
<proteinExistence type="predicted"/>
<dbReference type="CDD" id="cd15482">
    <property type="entry name" value="Sialidase_non-viral"/>
    <property type="match status" value="1"/>
</dbReference>
<dbReference type="AlphaFoldDB" id="A0A5C5XFG5"/>
<protein>
    <recommendedName>
        <fullName evidence="3">Sialidase domain-containing protein</fullName>
    </recommendedName>
</protein>